<feature type="compositionally biased region" description="Basic and acidic residues" evidence="1">
    <location>
        <begin position="169"/>
        <end position="183"/>
    </location>
</feature>
<keyword evidence="3" id="KW-1185">Reference proteome</keyword>
<feature type="region of interest" description="Disordered" evidence="1">
    <location>
        <begin position="168"/>
        <end position="198"/>
    </location>
</feature>
<protein>
    <submittedName>
        <fullName evidence="2">Uncharacterized protein</fullName>
    </submittedName>
</protein>
<comment type="caution">
    <text evidence="2">The sequence shown here is derived from an EMBL/GenBank/DDBJ whole genome shotgun (WGS) entry which is preliminary data.</text>
</comment>
<evidence type="ECO:0000256" key="1">
    <source>
        <dbReference type="SAM" id="MobiDB-lite"/>
    </source>
</evidence>
<organism evidence="2 3">
    <name type="scientific">Nocardioides iriomotensis</name>
    <dbReference type="NCBI Taxonomy" id="715784"/>
    <lineage>
        <taxon>Bacteria</taxon>
        <taxon>Bacillati</taxon>
        <taxon>Actinomycetota</taxon>
        <taxon>Actinomycetes</taxon>
        <taxon>Propionibacteriales</taxon>
        <taxon>Nocardioidaceae</taxon>
        <taxon>Nocardioides</taxon>
    </lineage>
</organism>
<proteinExistence type="predicted"/>
<accession>A0A4V1Z141</accession>
<evidence type="ECO:0000313" key="2">
    <source>
        <dbReference type="EMBL" id="RYU09586.1"/>
    </source>
</evidence>
<name>A0A4V1Z141_9ACTN</name>
<sequence length="198" mass="20339">MDAGLRRWLVPAGAALAVVLVMAAVWWSQRPGDPGPGFGSAPAPPSASSVPGFPGQDGGGDPADPGQPDRPDGGLTPVPGPDAAPPPQAGTQAIEGWFARDDTTLALNYATGIPECYGTVGEPQVAETASTVTVTLPKTPPKSDREVVCIDIALMRSVDVTLQSPLGDRVVRDGSRDDTRIPRADAPYSDGSEGEPAY</sequence>
<dbReference type="Proteomes" id="UP000291189">
    <property type="component" value="Unassembled WGS sequence"/>
</dbReference>
<evidence type="ECO:0000313" key="3">
    <source>
        <dbReference type="Proteomes" id="UP000291189"/>
    </source>
</evidence>
<dbReference type="EMBL" id="SDPU01000035">
    <property type="protein sequence ID" value="RYU09586.1"/>
    <property type="molecule type" value="Genomic_DNA"/>
</dbReference>
<gene>
    <name evidence="2" type="ORF">ETU37_21355</name>
</gene>
<feature type="region of interest" description="Disordered" evidence="1">
    <location>
        <begin position="33"/>
        <end position="90"/>
    </location>
</feature>
<dbReference type="RefSeq" id="WP_129989351.1">
    <property type="nucleotide sequence ID" value="NZ_SDPU01000035.1"/>
</dbReference>
<dbReference type="AlphaFoldDB" id="A0A4V1Z141"/>
<reference evidence="2 3" key="1">
    <citation type="submission" date="2019-01" db="EMBL/GenBank/DDBJ databases">
        <title>Nocardioides guangzhouensis sp. nov., an actinobacterium isolated from soil.</title>
        <authorList>
            <person name="Fu Y."/>
            <person name="Cai Y."/>
            <person name="Lin Z."/>
            <person name="Chen P."/>
        </authorList>
    </citation>
    <scope>NUCLEOTIDE SEQUENCE [LARGE SCALE GENOMIC DNA]</scope>
    <source>
        <strain evidence="2 3">NBRC 105384</strain>
    </source>
</reference>
<feature type="compositionally biased region" description="Pro residues" evidence="1">
    <location>
        <begin position="78"/>
        <end position="88"/>
    </location>
</feature>